<sequence>MVRTTPTSSDPTSIRSILDSIDAAASAIQACEPRLALSASLAADVLLDALDVQSVDTPENFAVDDTANFDSAPAEPTTLLEQAAEVRGASGIDGSGQTVAVIDSGIGWQHEAFGSGFGPGYRVVGGWDFAENDADPNDDGPSGFHGTHVAGLLGGDTDGFQGVAPGADLVALRVFDDSGAGELEWIESALQWVHDNQDSFESPITTVNLSVGAALSDANRADAEMMLADELQQLRDDNILVFAAAGNFFGSDQSTGDNQVLFPASDPSVVAISSVDDDGGLSDFAQRDSGILATNGESIRSSVPDHVFGWDGKNDDFASLDGTSMATPQAAGASMLIRQAMIEEGLEPTAESVLARLYSAAYSQVDPVSGEIFHNIDLAAAIGDTSAVDTDPELPLDRYDGSSDSDSIVLDLTDGIIMRIGDQTYTLQQNPSGDPLVIDVGSGADSIQIIGSEQTERLVAHATSSLVDGNVLESSLSTNEFEITLRGFENISFDGGGGRDRATLYDSAGNDTLRSTADTATLSGVGFQFEVSNMARVYVHANNGGDDTAFMQDSAGDDTLAVRPQFTSLRSDSHFQSALGFESVYAYANAGGNDTATIYDSVGDDTMSVSASRTMINGPDYQVSARGFESVVGHANAGGEDVAKIYGDSDSNQWHATDDMLQWTGQDESVRVARGFERAFAFENYQPIPIERLSIQSLIADVDEREELALREAEAQRSVFDNLGK</sequence>
<feature type="domain" description="Peptidase S8/S53" evidence="7">
    <location>
        <begin position="94"/>
        <end position="341"/>
    </location>
</feature>
<evidence type="ECO:0000256" key="5">
    <source>
        <dbReference type="PROSITE-ProRule" id="PRU01240"/>
    </source>
</evidence>
<dbReference type="PROSITE" id="PS00138">
    <property type="entry name" value="SUBTILASE_SER"/>
    <property type="match status" value="1"/>
</dbReference>
<dbReference type="EMBL" id="CP036526">
    <property type="protein sequence ID" value="QDT13755.1"/>
    <property type="molecule type" value="Genomic_DNA"/>
</dbReference>
<dbReference type="InterPro" id="IPR036852">
    <property type="entry name" value="Peptidase_S8/S53_dom_sf"/>
</dbReference>
<dbReference type="InterPro" id="IPR000209">
    <property type="entry name" value="Peptidase_S8/S53_dom"/>
</dbReference>
<keyword evidence="9" id="KW-1185">Reference proteome</keyword>
<dbReference type="InterPro" id="IPR050131">
    <property type="entry name" value="Peptidase_S8_subtilisin-like"/>
</dbReference>
<feature type="active site" description="Charge relay system" evidence="5">
    <location>
        <position position="145"/>
    </location>
</feature>
<dbReference type="PROSITE" id="PS00136">
    <property type="entry name" value="SUBTILASE_ASP"/>
    <property type="match status" value="1"/>
</dbReference>
<feature type="active site" description="Charge relay system" evidence="5">
    <location>
        <position position="103"/>
    </location>
</feature>
<dbReference type="PRINTS" id="PR00723">
    <property type="entry name" value="SUBTILISIN"/>
</dbReference>
<dbReference type="InterPro" id="IPR022398">
    <property type="entry name" value="Peptidase_S8_His-AS"/>
</dbReference>
<evidence type="ECO:0000256" key="4">
    <source>
        <dbReference type="ARBA" id="ARBA00022825"/>
    </source>
</evidence>
<organism evidence="8 9">
    <name type="scientific">Stieleria marina</name>
    <dbReference type="NCBI Taxonomy" id="1930275"/>
    <lineage>
        <taxon>Bacteria</taxon>
        <taxon>Pseudomonadati</taxon>
        <taxon>Planctomycetota</taxon>
        <taxon>Planctomycetia</taxon>
        <taxon>Pirellulales</taxon>
        <taxon>Pirellulaceae</taxon>
        <taxon>Stieleria</taxon>
    </lineage>
</organism>
<proteinExistence type="inferred from homology"/>
<evidence type="ECO:0000256" key="3">
    <source>
        <dbReference type="ARBA" id="ARBA00022801"/>
    </source>
</evidence>
<evidence type="ECO:0000256" key="1">
    <source>
        <dbReference type="ARBA" id="ARBA00011073"/>
    </source>
</evidence>
<dbReference type="InterPro" id="IPR015500">
    <property type="entry name" value="Peptidase_S8_subtilisin-rel"/>
</dbReference>
<dbReference type="GO" id="GO:0004252">
    <property type="term" value="F:serine-type endopeptidase activity"/>
    <property type="evidence" value="ECO:0007669"/>
    <property type="project" value="UniProtKB-UniRule"/>
</dbReference>
<reference evidence="8 9" key="1">
    <citation type="submission" date="2019-02" db="EMBL/GenBank/DDBJ databases">
        <title>Deep-cultivation of Planctomycetes and their phenomic and genomic characterization uncovers novel biology.</title>
        <authorList>
            <person name="Wiegand S."/>
            <person name="Jogler M."/>
            <person name="Boedeker C."/>
            <person name="Pinto D."/>
            <person name="Vollmers J."/>
            <person name="Rivas-Marin E."/>
            <person name="Kohn T."/>
            <person name="Peeters S.H."/>
            <person name="Heuer A."/>
            <person name="Rast P."/>
            <person name="Oberbeckmann S."/>
            <person name="Bunk B."/>
            <person name="Jeske O."/>
            <person name="Meyerdierks A."/>
            <person name="Storesund J.E."/>
            <person name="Kallscheuer N."/>
            <person name="Luecker S."/>
            <person name="Lage O.M."/>
            <person name="Pohl T."/>
            <person name="Merkel B.J."/>
            <person name="Hornburger P."/>
            <person name="Mueller R.-W."/>
            <person name="Bruemmer F."/>
            <person name="Labrenz M."/>
            <person name="Spormann A.M."/>
            <person name="Op den Camp H."/>
            <person name="Overmann J."/>
            <person name="Amann R."/>
            <person name="Jetten M.S.M."/>
            <person name="Mascher T."/>
            <person name="Medema M.H."/>
            <person name="Devos D.P."/>
            <person name="Kaster A.-K."/>
            <person name="Ovreas L."/>
            <person name="Rohde M."/>
            <person name="Galperin M.Y."/>
            <person name="Jogler C."/>
        </authorList>
    </citation>
    <scope>NUCLEOTIDE SEQUENCE [LARGE SCALE GENOMIC DNA]</scope>
    <source>
        <strain evidence="8 9">K23_9</strain>
    </source>
</reference>
<gene>
    <name evidence="8" type="primary">aprE</name>
    <name evidence="8" type="ORF">K239x_57750</name>
</gene>
<evidence type="ECO:0000256" key="6">
    <source>
        <dbReference type="RuleBase" id="RU003355"/>
    </source>
</evidence>
<name>A0A517P301_9BACT</name>
<dbReference type="InterPro" id="IPR023828">
    <property type="entry name" value="Peptidase_S8_Ser-AS"/>
</dbReference>
<dbReference type="Pfam" id="PF00082">
    <property type="entry name" value="Peptidase_S8"/>
    <property type="match status" value="1"/>
</dbReference>
<dbReference type="PANTHER" id="PTHR43806">
    <property type="entry name" value="PEPTIDASE S8"/>
    <property type="match status" value="1"/>
</dbReference>
<keyword evidence="2 5" id="KW-0645">Protease</keyword>
<dbReference type="PROSITE" id="PS00137">
    <property type="entry name" value="SUBTILASE_HIS"/>
    <property type="match status" value="1"/>
</dbReference>
<keyword evidence="3 5" id="KW-0378">Hydrolase</keyword>
<dbReference type="RefSeq" id="WP_419189453.1">
    <property type="nucleotide sequence ID" value="NZ_CP036526.1"/>
</dbReference>
<dbReference type="PANTHER" id="PTHR43806:SF11">
    <property type="entry name" value="CEREVISIN-RELATED"/>
    <property type="match status" value="1"/>
</dbReference>
<dbReference type="PROSITE" id="PS51892">
    <property type="entry name" value="SUBTILASE"/>
    <property type="match status" value="1"/>
</dbReference>
<dbReference type="Proteomes" id="UP000319817">
    <property type="component" value="Chromosome"/>
</dbReference>
<evidence type="ECO:0000313" key="9">
    <source>
        <dbReference type="Proteomes" id="UP000319817"/>
    </source>
</evidence>
<comment type="similarity">
    <text evidence="1 5 6">Belongs to the peptidase S8 family.</text>
</comment>
<dbReference type="EC" id="3.4.21.62" evidence="8"/>
<evidence type="ECO:0000256" key="2">
    <source>
        <dbReference type="ARBA" id="ARBA00022670"/>
    </source>
</evidence>
<dbReference type="InterPro" id="IPR023827">
    <property type="entry name" value="Peptidase_S8_Asp-AS"/>
</dbReference>
<evidence type="ECO:0000259" key="7">
    <source>
        <dbReference type="Pfam" id="PF00082"/>
    </source>
</evidence>
<keyword evidence="4 5" id="KW-0720">Serine protease</keyword>
<dbReference type="Gene3D" id="3.40.50.200">
    <property type="entry name" value="Peptidase S8/S53 domain"/>
    <property type="match status" value="1"/>
</dbReference>
<protein>
    <submittedName>
        <fullName evidence="8">Subtilisin E</fullName>
        <ecNumber evidence="8">3.4.21.62</ecNumber>
    </submittedName>
</protein>
<accession>A0A517P301</accession>
<dbReference type="AlphaFoldDB" id="A0A517P301"/>
<dbReference type="GO" id="GO:0006508">
    <property type="term" value="P:proteolysis"/>
    <property type="evidence" value="ECO:0007669"/>
    <property type="project" value="UniProtKB-KW"/>
</dbReference>
<evidence type="ECO:0000313" key="8">
    <source>
        <dbReference type="EMBL" id="QDT13755.1"/>
    </source>
</evidence>
<dbReference type="SUPFAM" id="SSF52743">
    <property type="entry name" value="Subtilisin-like"/>
    <property type="match status" value="1"/>
</dbReference>
<feature type="active site" description="Charge relay system" evidence="5">
    <location>
        <position position="324"/>
    </location>
</feature>